<feature type="domain" description="Integrase catalytic" evidence="2">
    <location>
        <begin position="62"/>
        <end position="182"/>
    </location>
</feature>
<proteinExistence type="predicted"/>
<dbReference type="GO" id="GO:0003964">
    <property type="term" value="F:RNA-directed DNA polymerase activity"/>
    <property type="evidence" value="ECO:0007669"/>
    <property type="project" value="UniProtKB-EC"/>
</dbReference>
<evidence type="ECO:0000259" key="2">
    <source>
        <dbReference type="PROSITE" id="PS50994"/>
    </source>
</evidence>
<dbReference type="PANTHER" id="PTHR37984">
    <property type="entry name" value="PROTEIN CBG26694"/>
    <property type="match status" value="1"/>
</dbReference>
<dbReference type="InterPro" id="IPR036397">
    <property type="entry name" value="RNaseH_sf"/>
</dbReference>
<dbReference type="InterPro" id="IPR041588">
    <property type="entry name" value="Integrase_H2C2"/>
</dbReference>
<evidence type="ECO:0000313" key="3">
    <source>
        <dbReference type="EMBL" id="KAF2886680.1"/>
    </source>
</evidence>
<dbReference type="AlphaFoldDB" id="A0A8K0FZV6"/>
<dbReference type="OrthoDB" id="6766226at2759"/>
<protein>
    <recommendedName>
        <fullName evidence="1">RNA-directed DNA polymerase</fullName>
        <ecNumber evidence="1">2.7.7.49</ecNumber>
    </recommendedName>
</protein>
<dbReference type="GO" id="GO:0015074">
    <property type="term" value="P:DNA integration"/>
    <property type="evidence" value="ECO:0007669"/>
    <property type="project" value="InterPro"/>
</dbReference>
<reference evidence="3" key="1">
    <citation type="submission" date="2019-08" db="EMBL/GenBank/DDBJ databases">
        <title>The genome of the North American firefly Photinus pyralis.</title>
        <authorList>
            <consortium name="Photinus pyralis genome working group"/>
            <person name="Fallon T.R."/>
            <person name="Sander Lower S.E."/>
            <person name="Weng J.-K."/>
        </authorList>
    </citation>
    <scope>NUCLEOTIDE SEQUENCE</scope>
    <source>
        <strain evidence="3">TRF0915ILg1</strain>
        <tissue evidence="3">Whole body</tissue>
    </source>
</reference>
<dbReference type="EMBL" id="VTPC01086870">
    <property type="protein sequence ID" value="KAF2886680.1"/>
    <property type="molecule type" value="Genomic_DNA"/>
</dbReference>
<dbReference type="InterPro" id="IPR050951">
    <property type="entry name" value="Retrovirus_Pol_polyprotein"/>
</dbReference>
<accession>A0A8K0FZV6</accession>
<organism evidence="3 4">
    <name type="scientific">Ignelater luminosus</name>
    <name type="common">Cucubano</name>
    <name type="synonym">Pyrophorus luminosus</name>
    <dbReference type="NCBI Taxonomy" id="2038154"/>
    <lineage>
        <taxon>Eukaryota</taxon>
        <taxon>Metazoa</taxon>
        <taxon>Ecdysozoa</taxon>
        <taxon>Arthropoda</taxon>
        <taxon>Hexapoda</taxon>
        <taxon>Insecta</taxon>
        <taxon>Pterygota</taxon>
        <taxon>Neoptera</taxon>
        <taxon>Endopterygota</taxon>
        <taxon>Coleoptera</taxon>
        <taxon>Polyphaga</taxon>
        <taxon>Elateriformia</taxon>
        <taxon>Elateroidea</taxon>
        <taxon>Elateridae</taxon>
        <taxon>Agrypninae</taxon>
        <taxon>Pyrophorini</taxon>
        <taxon>Ignelater</taxon>
    </lineage>
</organism>
<dbReference type="PANTHER" id="PTHR37984:SF5">
    <property type="entry name" value="PROTEIN NYNRIN-LIKE"/>
    <property type="match status" value="1"/>
</dbReference>
<keyword evidence="4" id="KW-1185">Reference proteome</keyword>
<dbReference type="Gene3D" id="1.10.340.70">
    <property type="match status" value="1"/>
</dbReference>
<dbReference type="GO" id="GO:0003676">
    <property type="term" value="F:nucleic acid binding"/>
    <property type="evidence" value="ECO:0007669"/>
    <property type="project" value="InterPro"/>
</dbReference>
<gene>
    <name evidence="3" type="ORF">ILUMI_19494</name>
</gene>
<comment type="caution">
    <text evidence="3">The sequence shown here is derived from an EMBL/GenBank/DDBJ whole genome shotgun (WGS) entry which is preliminary data.</text>
</comment>
<dbReference type="PROSITE" id="PS50994">
    <property type="entry name" value="INTEGRASE"/>
    <property type="match status" value="1"/>
</dbReference>
<dbReference type="Gene3D" id="3.30.420.10">
    <property type="entry name" value="Ribonuclease H-like superfamily/Ribonuclease H"/>
    <property type="match status" value="1"/>
</dbReference>
<dbReference type="Pfam" id="PF17921">
    <property type="entry name" value="Integrase_H2C2"/>
    <property type="match status" value="1"/>
</dbReference>
<evidence type="ECO:0000256" key="1">
    <source>
        <dbReference type="ARBA" id="ARBA00012493"/>
    </source>
</evidence>
<sequence length="182" mass="21292">MWSWYLQVIHEGHMGINKCLSRAKERVWWPGLRRQLINLIESCETCLKNKQPSVEPMIPSKLPTRPWEIIGADLATHNNNTYLVIQDYDSKYSEIRKLQNTTSQAIVEYCKDVKSHHEMPTELKSDNGKQFESQEFRRCAKEYEFKWTSSSLEYQQANGLAESAVKLVKRILHMNEDPFGLS</sequence>
<dbReference type="InterPro" id="IPR001584">
    <property type="entry name" value="Integrase_cat-core"/>
</dbReference>
<dbReference type="SUPFAM" id="SSF53098">
    <property type="entry name" value="Ribonuclease H-like"/>
    <property type="match status" value="1"/>
</dbReference>
<dbReference type="InterPro" id="IPR012337">
    <property type="entry name" value="RNaseH-like_sf"/>
</dbReference>
<dbReference type="EC" id="2.7.7.49" evidence="1"/>
<evidence type="ECO:0000313" key="4">
    <source>
        <dbReference type="Proteomes" id="UP000801492"/>
    </source>
</evidence>
<name>A0A8K0FZV6_IGNLU</name>
<dbReference type="Proteomes" id="UP000801492">
    <property type="component" value="Unassembled WGS sequence"/>
</dbReference>